<feature type="non-terminal residue" evidence="1">
    <location>
        <position position="1"/>
    </location>
</feature>
<dbReference type="EMBL" id="KZ825172">
    <property type="protein sequence ID" value="PYI16254.1"/>
    <property type="molecule type" value="Genomic_DNA"/>
</dbReference>
<dbReference type="Proteomes" id="UP000249829">
    <property type="component" value="Unassembled WGS sequence"/>
</dbReference>
<protein>
    <submittedName>
        <fullName evidence="1">Uncharacterized protein</fullName>
    </submittedName>
</protein>
<keyword evidence="2" id="KW-1185">Reference proteome</keyword>
<gene>
    <name evidence="1" type="ORF">BO99DRAFT_466290</name>
</gene>
<dbReference type="AlphaFoldDB" id="A0A2V5H3U0"/>
<reference evidence="1 2" key="1">
    <citation type="submission" date="2018-02" db="EMBL/GenBank/DDBJ databases">
        <title>The genomes of Aspergillus section Nigri reveals drivers in fungal speciation.</title>
        <authorList>
            <consortium name="DOE Joint Genome Institute"/>
            <person name="Vesth T.C."/>
            <person name="Nybo J."/>
            <person name="Theobald S."/>
            <person name="Brandl J."/>
            <person name="Frisvad J.C."/>
            <person name="Nielsen K.F."/>
            <person name="Lyhne E.K."/>
            <person name="Kogle M.E."/>
            <person name="Kuo A."/>
            <person name="Riley R."/>
            <person name="Clum A."/>
            <person name="Nolan M."/>
            <person name="Lipzen A."/>
            <person name="Salamov A."/>
            <person name="Henrissat B."/>
            <person name="Wiebenga A."/>
            <person name="De vries R.P."/>
            <person name="Grigoriev I.V."/>
            <person name="Mortensen U.H."/>
            <person name="Andersen M.R."/>
            <person name="Baker S.E."/>
        </authorList>
    </citation>
    <scope>NUCLEOTIDE SEQUENCE [LARGE SCALE GENOMIC DNA]</scope>
    <source>
        <strain evidence="1 2">CBS 115571</strain>
    </source>
</reference>
<dbReference type="OMA" id="PDIMIAS"/>
<accession>A0A2V5H3U0</accession>
<organism evidence="1 2">
    <name type="scientific">Aspergillus violaceofuscus (strain CBS 115571)</name>
    <dbReference type="NCBI Taxonomy" id="1450538"/>
    <lineage>
        <taxon>Eukaryota</taxon>
        <taxon>Fungi</taxon>
        <taxon>Dikarya</taxon>
        <taxon>Ascomycota</taxon>
        <taxon>Pezizomycotina</taxon>
        <taxon>Eurotiomycetes</taxon>
        <taxon>Eurotiomycetidae</taxon>
        <taxon>Eurotiales</taxon>
        <taxon>Aspergillaceae</taxon>
        <taxon>Aspergillus</taxon>
    </lineage>
</organism>
<proteinExistence type="predicted"/>
<sequence>VTSQAFLPCTQSLECPCLGAPQSLSTLAHLHINDELVISLYRKFEMLWDFPEFGIATDSADIISAPDGHLPLASLARGQGRFPPCLSVVRIPTAIRYCEAVINLLCRDDETPREPYWLAIVTYVREYVDGTEAFHEECLKDGYRQFYTVMKQGDPQMYHHLKTLRDSLSQSNR</sequence>
<name>A0A2V5H3U0_ASPV1</name>
<evidence type="ECO:0000313" key="2">
    <source>
        <dbReference type="Proteomes" id="UP000249829"/>
    </source>
</evidence>
<evidence type="ECO:0000313" key="1">
    <source>
        <dbReference type="EMBL" id="PYI16254.1"/>
    </source>
</evidence>